<dbReference type="CDD" id="cd00067">
    <property type="entry name" value="GAL4"/>
    <property type="match status" value="1"/>
</dbReference>
<dbReference type="Pfam" id="PF00172">
    <property type="entry name" value="Zn_clus"/>
    <property type="match status" value="1"/>
</dbReference>
<evidence type="ECO:0000256" key="2">
    <source>
        <dbReference type="ARBA" id="ARBA00023242"/>
    </source>
</evidence>
<protein>
    <recommendedName>
        <fullName evidence="5">Zn(2)-C6 fungal-type domain-containing protein</fullName>
    </recommendedName>
</protein>
<dbReference type="InParanoid" id="A0A4S2MZ10"/>
<reference evidence="6 7" key="1">
    <citation type="submission" date="2019-04" db="EMBL/GenBank/DDBJ databases">
        <title>Comparative genomics and transcriptomics to analyze fruiting body development in filamentous ascomycetes.</title>
        <authorList>
            <consortium name="DOE Joint Genome Institute"/>
            <person name="Lutkenhaus R."/>
            <person name="Traeger S."/>
            <person name="Breuer J."/>
            <person name="Kuo A."/>
            <person name="Lipzen A."/>
            <person name="Pangilinan J."/>
            <person name="Dilworth D."/>
            <person name="Sandor L."/>
            <person name="Poggeler S."/>
            <person name="Barry K."/>
            <person name="Grigoriev I.V."/>
            <person name="Nowrousian M."/>
        </authorList>
    </citation>
    <scope>NUCLEOTIDE SEQUENCE [LARGE SCALE GENOMIC DNA]</scope>
    <source>
        <strain evidence="6 7">CBS 389.68</strain>
    </source>
</reference>
<dbReference type="Proteomes" id="UP000298138">
    <property type="component" value="Unassembled WGS sequence"/>
</dbReference>
<keyword evidence="7" id="KW-1185">Reference proteome</keyword>
<dbReference type="STRING" id="341454.A0A4S2MZ10"/>
<evidence type="ECO:0000259" key="5">
    <source>
        <dbReference type="PROSITE" id="PS50048"/>
    </source>
</evidence>
<dbReference type="PANTHER" id="PTHR46910:SF5">
    <property type="entry name" value="ZN(II)2CYS6 TRANSCRIPTION FACTOR (EUROFUNG)"/>
    <property type="match status" value="1"/>
</dbReference>
<dbReference type="GO" id="GO:0008270">
    <property type="term" value="F:zinc ion binding"/>
    <property type="evidence" value="ECO:0007669"/>
    <property type="project" value="InterPro"/>
</dbReference>
<feature type="region of interest" description="Disordered" evidence="3">
    <location>
        <begin position="103"/>
        <end position="142"/>
    </location>
</feature>
<dbReference type="Gene3D" id="4.10.240.10">
    <property type="entry name" value="Zn(2)-C6 fungal-type DNA-binding domain"/>
    <property type="match status" value="1"/>
</dbReference>
<dbReference type="InterPro" id="IPR001138">
    <property type="entry name" value="Zn2Cys6_DnaBD"/>
</dbReference>
<dbReference type="SMART" id="SM00066">
    <property type="entry name" value="GAL4"/>
    <property type="match status" value="1"/>
</dbReference>
<dbReference type="CDD" id="cd12148">
    <property type="entry name" value="fungal_TF_MHR"/>
    <property type="match status" value="1"/>
</dbReference>
<dbReference type="GO" id="GO:0003677">
    <property type="term" value="F:DNA binding"/>
    <property type="evidence" value="ECO:0007669"/>
    <property type="project" value="InterPro"/>
</dbReference>
<dbReference type="GO" id="GO:0006351">
    <property type="term" value="P:DNA-templated transcription"/>
    <property type="evidence" value="ECO:0007669"/>
    <property type="project" value="InterPro"/>
</dbReference>
<evidence type="ECO:0000313" key="7">
    <source>
        <dbReference type="Proteomes" id="UP000298138"/>
    </source>
</evidence>
<accession>A0A4S2MZ10</accession>
<keyword evidence="1" id="KW-0479">Metal-binding</keyword>
<keyword evidence="4" id="KW-0472">Membrane</keyword>
<dbReference type="SMART" id="SM00906">
    <property type="entry name" value="Fungal_trans"/>
    <property type="match status" value="1"/>
</dbReference>
<feature type="transmembrane region" description="Helical" evidence="4">
    <location>
        <begin position="563"/>
        <end position="584"/>
    </location>
</feature>
<evidence type="ECO:0000256" key="1">
    <source>
        <dbReference type="ARBA" id="ARBA00022723"/>
    </source>
</evidence>
<dbReference type="Pfam" id="PF04082">
    <property type="entry name" value="Fungal_trans"/>
    <property type="match status" value="1"/>
</dbReference>
<dbReference type="OrthoDB" id="103819at2759"/>
<proteinExistence type="predicted"/>
<evidence type="ECO:0000256" key="3">
    <source>
        <dbReference type="SAM" id="MobiDB-lite"/>
    </source>
</evidence>
<feature type="domain" description="Zn(2)-C6 fungal-type" evidence="5">
    <location>
        <begin position="23"/>
        <end position="52"/>
    </location>
</feature>
<dbReference type="InterPro" id="IPR007219">
    <property type="entry name" value="XnlR_reg_dom"/>
</dbReference>
<dbReference type="InterPro" id="IPR050987">
    <property type="entry name" value="AtrR-like"/>
</dbReference>
<dbReference type="PANTHER" id="PTHR46910">
    <property type="entry name" value="TRANSCRIPTION FACTOR PDR1"/>
    <property type="match status" value="1"/>
</dbReference>
<feature type="non-terminal residue" evidence="6">
    <location>
        <position position="697"/>
    </location>
</feature>
<dbReference type="InterPro" id="IPR036864">
    <property type="entry name" value="Zn2-C6_fun-type_DNA-bd_sf"/>
</dbReference>
<dbReference type="PROSITE" id="PS50048">
    <property type="entry name" value="ZN2_CY6_FUNGAL_2"/>
    <property type="match status" value="1"/>
</dbReference>
<name>A0A4S2MZ10_9PEZI</name>
<gene>
    <name evidence="6" type="ORF">EX30DRAFT_318588</name>
</gene>
<keyword evidence="4" id="KW-0812">Transmembrane</keyword>
<keyword evidence="2" id="KW-0539">Nucleus</keyword>
<dbReference type="AlphaFoldDB" id="A0A4S2MZ10"/>
<dbReference type="GO" id="GO:0000981">
    <property type="term" value="F:DNA-binding transcription factor activity, RNA polymerase II-specific"/>
    <property type="evidence" value="ECO:0007669"/>
    <property type="project" value="InterPro"/>
</dbReference>
<organism evidence="6 7">
    <name type="scientific">Ascodesmis nigricans</name>
    <dbReference type="NCBI Taxonomy" id="341454"/>
    <lineage>
        <taxon>Eukaryota</taxon>
        <taxon>Fungi</taxon>
        <taxon>Dikarya</taxon>
        <taxon>Ascomycota</taxon>
        <taxon>Pezizomycotina</taxon>
        <taxon>Pezizomycetes</taxon>
        <taxon>Pezizales</taxon>
        <taxon>Ascodesmidaceae</taxon>
        <taxon>Ascodesmis</taxon>
    </lineage>
</organism>
<evidence type="ECO:0000256" key="4">
    <source>
        <dbReference type="SAM" id="Phobius"/>
    </source>
</evidence>
<dbReference type="EMBL" id="ML220117">
    <property type="protein sequence ID" value="TGZ81937.1"/>
    <property type="molecule type" value="Genomic_DNA"/>
</dbReference>
<dbReference type="PROSITE" id="PS00463">
    <property type="entry name" value="ZN2_CY6_FUNGAL_1"/>
    <property type="match status" value="1"/>
</dbReference>
<evidence type="ECO:0000313" key="6">
    <source>
        <dbReference type="EMBL" id="TGZ81937.1"/>
    </source>
</evidence>
<keyword evidence="4" id="KW-1133">Transmembrane helix</keyword>
<sequence>MEVEVGEEHSGVPRISGLQRTLACDTCRVKKIRCDKGSPCSNCRTSNASCRTSAGRRKEPKQRVLISSSYEKKIDRIEERLAGIENILRASLNHTHHTAISYASSTPSQFSRRHSPSATSQSLSKSECEQQNADTPDTFEGDTSLTAHSKYASELLERAVETTQIAGQSPEMTAALDSLRNIVNRQNYQSTMHDFRFPSHQHQRGHPAKRYFDLPLPPAQAVRTILRQLKLDGAFSFTVFFPFLRFETFSRYCQDVMLGTEDYPLSIATIVHGSLYYLFWEASQIVEDRSLVEEYQQCSSLCKDNFELCLSSFDLLMPATFENIVALIIGATYAVEKSRPSLCGMLINMAVTLCQSLGYHRSSTTPTTHPSYPEKQYLFWLLYAMDKGLSVRLGRASAIQDYDITLPMPTTYICNDERYKPWTSLHQLWIFGAQIQGNIYEHLYSPAAMRKSASERERSASSIVEDLERMRRDELALESTITPDHHHFHLLEGLFRSDSVFYWSSLTLVYRALPPTLGNAKSAAAVHPSCVSAARKTLEVHLECHRIMRQSEKKGDLQVWGMYLHWFIIHLPFTPFIVTFCNIISTPDRKAMVDDLRRLEAFLNTLAPEPGNLHTSEAAEKLYHLCLVFHRVAVLYVDAQSRGNVIGADGMQKEQSEREVVEQNDSVMVPTWGGGGGGMNFGELGPYLNALGFVDGG</sequence>
<dbReference type="SUPFAM" id="SSF57701">
    <property type="entry name" value="Zn2/Cys6 DNA-binding domain"/>
    <property type="match status" value="1"/>
</dbReference>